<dbReference type="Gene3D" id="3.10.10.10">
    <property type="entry name" value="HIV Type 1 Reverse Transcriptase, subunit A, domain 1"/>
    <property type="match status" value="1"/>
</dbReference>
<evidence type="ECO:0000256" key="1">
    <source>
        <dbReference type="ARBA" id="ARBA00004299"/>
    </source>
</evidence>
<keyword evidence="14" id="KW-1185">Reference proteome</keyword>
<dbReference type="Gene3D" id="1.25.40.1030">
    <property type="match status" value="1"/>
</dbReference>
<sequence length="490" mass="55107">MQSVNTAIKLLFPNCFMAAIDLKDAYYHAPIHRDYQKFLRVAVYVQGSLRHYQYAALPFGLSIAPRIFTKLMSEVMSFLRSRNVGHHTRVMSDNHAVVAYIDHQGGTRSPSLMKSASVLLQLAEYHLLSFSALHISGVENTKADYLSRKTLRQGEWSLNPQVFQQIVQAWGIPVIDLFATLNNRKVESFCSLDPREKPFAVDALQIQWKFSLAYIFPPIAMIPAVVGKIRMDQARSSINCDHQANIIWWDQLIDFHKYEPLMLFGGKLVTFGAEKTQPTQQHPQAERFHVYVSQVVTEEEFLNRSNKLQDVVSTGAFLEYCQKKIDDAKNDFDKNVWSFLKVNFEDDCRGKYLELLGFRKEDLGAKIASVLSHVDGTEQTVKETDLAVESDEDKSEAAEELILGENVKSEKAEGGRTIPAGETFNISVSGDVDGLITQALLTGNFESAVDLCLHDNRMADAIILAIAGGPDLLAKTQTKYFAKSQSKITR</sequence>
<keyword evidence="10" id="KW-0968">Cytoplasmic vesicle</keyword>
<comment type="function">
    <text evidence="11">Component of the coat protein complex II (COPII) which promotes the formation of transport vesicles from the endoplasmic reticulum (ER). The coat has two main functions, the physical deformation of the endoplasmic reticulum membrane into vesicles and the selection of cargo molecules.</text>
</comment>
<evidence type="ECO:0000256" key="3">
    <source>
        <dbReference type="ARBA" id="ARBA00010879"/>
    </source>
</evidence>
<dbReference type="SUPFAM" id="SSF56672">
    <property type="entry name" value="DNA/RNA polymerases"/>
    <property type="match status" value="1"/>
</dbReference>
<evidence type="ECO:0000256" key="7">
    <source>
        <dbReference type="ARBA" id="ARBA00022574"/>
    </source>
</evidence>
<keyword evidence="6" id="KW-0963">Cytoplasm</keyword>
<reference evidence="13" key="1">
    <citation type="submission" date="2023-07" db="EMBL/GenBank/DDBJ databases">
        <authorList>
            <person name="Stuckert A."/>
        </authorList>
    </citation>
    <scope>NUCLEOTIDE SEQUENCE</scope>
</reference>
<evidence type="ECO:0000256" key="10">
    <source>
        <dbReference type="ARBA" id="ARBA00023329"/>
    </source>
</evidence>
<dbReference type="EC" id="3.1.26.4" evidence="4"/>
<dbReference type="PANTHER" id="PTHR13923:SF23">
    <property type="entry name" value="PROTEIN TRANSPORT PROTEIN SEC31A"/>
    <property type="match status" value="1"/>
</dbReference>
<dbReference type="EMBL" id="CAUEEQ010045166">
    <property type="protein sequence ID" value="CAJ0958301.1"/>
    <property type="molecule type" value="Genomic_DNA"/>
</dbReference>
<dbReference type="InterPro" id="IPR000477">
    <property type="entry name" value="RT_dom"/>
</dbReference>
<keyword evidence="9" id="KW-0472">Membrane</keyword>
<dbReference type="InterPro" id="IPR040251">
    <property type="entry name" value="SEC31-like"/>
</dbReference>
<accession>A0ABN9M3X3</accession>
<keyword evidence="5" id="KW-0813">Transport</keyword>
<keyword evidence="7" id="KW-0853">WD repeat</keyword>
<gene>
    <name evidence="13" type="ORF">RIMI_LOCUS16284328</name>
</gene>
<comment type="subcellular location">
    <subcellularLocation>
        <location evidence="1">Cytoplasmic vesicle</location>
        <location evidence="1">COPII-coated vesicle membrane</location>
        <topology evidence="1">Peripheral membrane protein</topology>
        <orientation evidence="1">Cytoplasmic side</orientation>
    </subcellularLocation>
    <subcellularLocation>
        <location evidence="2">Endoplasmic reticulum membrane</location>
        <topology evidence="2">Peripheral membrane protein</topology>
    </subcellularLocation>
</comment>
<evidence type="ECO:0000256" key="6">
    <source>
        <dbReference type="ARBA" id="ARBA00022490"/>
    </source>
</evidence>
<feature type="domain" description="Reverse transcriptase" evidence="12">
    <location>
        <begin position="1"/>
        <end position="174"/>
    </location>
</feature>
<evidence type="ECO:0000256" key="11">
    <source>
        <dbReference type="ARBA" id="ARBA00025471"/>
    </source>
</evidence>
<dbReference type="InterPro" id="IPR043128">
    <property type="entry name" value="Rev_trsase/Diguanyl_cyclase"/>
</dbReference>
<evidence type="ECO:0000313" key="13">
    <source>
        <dbReference type="EMBL" id="CAJ0958301.1"/>
    </source>
</evidence>
<organism evidence="13 14">
    <name type="scientific">Ranitomeya imitator</name>
    <name type="common">mimic poison frog</name>
    <dbReference type="NCBI Taxonomy" id="111125"/>
    <lineage>
        <taxon>Eukaryota</taxon>
        <taxon>Metazoa</taxon>
        <taxon>Chordata</taxon>
        <taxon>Craniata</taxon>
        <taxon>Vertebrata</taxon>
        <taxon>Euteleostomi</taxon>
        <taxon>Amphibia</taxon>
        <taxon>Batrachia</taxon>
        <taxon>Anura</taxon>
        <taxon>Neobatrachia</taxon>
        <taxon>Hyloidea</taxon>
        <taxon>Dendrobatidae</taxon>
        <taxon>Dendrobatinae</taxon>
        <taxon>Ranitomeya</taxon>
    </lineage>
</organism>
<evidence type="ECO:0000256" key="8">
    <source>
        <dbReference type="ARBA" id="ARBA00022737"/>
    </source>
</evidence>
<dbReference type="Gene3D" id="3.30.70.270">
    <property type="match status" value="1"/>
</dbReference>
<dbReference type="Proteomes" id="UP001176940">
    <property type="component" value="Unassembled WGS sequence"/>
</dbReference>
<comment type="similarity">
    <text evidence="3">Belongs to the beta type-B retroviral polymerase family. HERV class-II K(HML-2) pol subfamily.</text>
</comment>
<feature type="non-terminal residue" evidence="13">
    <location>
        <position position="490"/>
    </location>
</feature>
<proteinExistence type="inferred from homology"/>
<evidence type="ECO:0000259" key="12">
    <source>
        <dbReference type="PROSITE" id="PS50878"/>
    </source>
</evidence>
<evidence type="ECO:0000256" key="5">
    <source>
        <dbReference type="ARBA" id="ARBA00022448"/>
    </source>
</evidence>
<comment type="caution">
    <text evidence="13">The sequence shown here is derived from an EMBL/GenBank/DDBJ whole genome shotgun (WGS) entry which is preliminary data.</text>
</comment>
<dbReference type="PROSITE" id="PS50878">
    <property type="entry name" value="RT_POL"/>
    <property type="match status" value="1"/>
</dbReference>
<evidence type="ECO:0000256" key="2">
    <source>
        <dbReference type="ARBA" id="ARBA00004406"/>
    </source>
</evidence>
<dbReference type="CDD" id="cd09275">
    <property type="entry name" value="RNase_HI_RT_DIRS1"/>
    <property type="match status" value="1"/>
</dbReference>
<evidence type="ECO:0000256" key="9">
    <source>
        <dbReference type="ARBA" id="ARBA00023136"/>
    </source>
</evidence>
<dbReference type="PANTHER" id="PTHR13923">
    <property type="entry name" value="SEC31-RELATED PROTEIN"/>
    <property type="match status" value="1"/>
</dbReference>
<dbReference type="InterPro" id="IPR043502">
    <property type="entry name" value="DNA/RNA_pol_sf"/>
</dbReference>
<evidence type="ECO:0000313" key="14">
    <source>
        <dbReference type="Proteomes" id="UP001176940"/>
    </source>
</evidence>
<name>A0ABN9M3X3_9NEOB</name>
<protein>
    <recommendedName>
        <fullName evidence="4">ribonuclease H</fullName>
        <ecNumber evidence="4">3.1.26.4</ecNumber>
    </recommendedName>
</protein>
<keyword evidence="8" id="KW-0677">Repeat</keyword>
<dbReference type="Pfam" id="PF00078">
    <property type="entry name" value="RVT_1"/>
    <property type="match status" value="1"/>
</dbReference>
<evidence type="ECO:0000256" key="4">
    <source>
        <dbReference type="ARBA" id="ARBA00012180"/>
    </source>
</evidence>